<organism evidence="2 3">
    <name type="scientific">Cryptosporangium aurantiacum</name>
    <dbReference type="NCBI Taxonomy" id="134849"/>
    <lineage>
        <taxon>Bacteria</taxon>
        <taxon>Bacillati</taxon>
        <taxon>Actinomycetota</taxon>
        <taxon>Actinomycetes</taxon>
        <taxon>Cryptosporangiales</taxon>
        <taxon>Cryptosporangiaceae</taxon>
        <taxon>Cryptosporangium</taxon>
    </lineage>
</organism>
<gene>
    <name evidence="2" type="ORF">SAMN05443668_111152</name>
</gene>
<dbReference type="PANTHER" id="PTHR42305">
    <property type="entry name" value="MEMBRANE PROTEIN RV1733C-RELATED"/>
    <property type="match status" value="1"/>
</dbReference>
<feature type="transmembrane region" description="Helical" evidence="1">
    <location>
        <begin position="26"/>
        <end position="47"/>
    </location>
</feature>
<evidence type="ECO:0000313" key="2">
    <source>
        <dbReference type="EMBL" id="SHN45129.1"/>
    </source>
</evidence>
<proteinExistence type="predicted"/>
<dbReference type="PANTHER" id="PTHR42305:SF1">
    <property type="entry name" value="MEMBRANE PROTEIN RV1733C-RELATED"/>
    <property type="match status" value="1"/>
</dbReference>
<dbReference type="EMBL" id="FRCS01000011">
    <property type="protein sequence ID" value="SHN45129.1"/>
    <property type="molecule type" value="Genomic_DNA"/>
</dbReference>
<dbReference type="OrthoDB" id="4213157at2"/>
<keyword evidence="3" id="KW-1185">Reference proteome</keyword>
<feature type="transmembrane region" description="Helical" evidence="1">
    <location>
        <begin position="139"/>
        <end position="160"/>
    </location>
</feature>
<reference evidence="2 3" key="1">
    <citation type="submission" date="2016-11" db="EMBL/GenBank/DDBJ databases">
        <authorList>
            <person name="Jaros S."/>
            <person name="Januszkiewicz K."/>
            <person name="Wedrychowicz H."/>
        </authorList>
    </citation>
    <scope>NUCLEOTIDE SEQUENCE [LARGE SCALE GENOMIC DNA]</scope>
    <source>
        <strain evidence="2 3">DSM 46144</strain>
    </source>
</reference>
<name>A0A1M7RG70_9ACTN</name>
<dbReference type="InterPro" id="IPR039708">
    <property type="entry name" value="MT1774/Rv1733c-like"/>
</dbReference>
<sequence>MKGLFSGRLGRQPNPLRRTSDRVERAVLLLLIWVFVGIGPVLAGWAAHSTYRTDQRAQEWERRHVFRIQAILAERPRTPDTEPTGSTARVARATWTAPDGTQRAGVVKAGEEDGVGSRVTIWVDRAGALRTPPAYRSPLLSASLIAVTVLLCLAVVLFVLGRLTQLALDRQRAWAWHREWRAVSPRWTPE</sequence>
<dbReference type="Proteomes" id="UP000184440">
    <property type="component" value="Unassembled WGS sequence"/>
</dbReference>
<dbReference type="STRING" id="134849.SAMN05443668_111152"/>
<dbReference type="AlphaFoldDB" id="A0A1M7RG70"/>
<keyword evidence="1" id="KW-0812">Transmembrane</keyword>
<accession>A0A1M7RG70</accession>
<protein>
    <submittedName>
        <fullName evidence="2">Uncharacterized protein</fullName>
    </submittedName>
</protein>
<evidence type="ECO:0000256" key="1">
    <source>
        <dbReference type="SAM" id="Phobius"/>
    </source>
</evidence>
<keyword evidence="1" id="KW-0472">Membrane</keyword>
<keyword evidence="1" id="KW-1133">Transmembrane helix</keyword>
<dbReference type="RefSeq" id="WP_143175514.1">
    <property type="nucleotide sequence ID" value="NZ_FRCS01000011.1"/>
</dbReference>
<evidence type="ECO:0000313" key="3">
    <source>
        <dbReference type="Proteomes" id="UP000184440"/>
    </source>
</evidence>